<protein>
    <recommendedName>
        <fullName evidence="8">COPI associated protein</fullName>
    </recommendedName>
</protein>
<feature type="transmembrane region" description="Helical" evidence="5">
    <location>
        <begin position="7"/>
        <end position="30"/>
    </location>
</feature>
<dbReference type="Proteomes" id="UP000041254">
    <property type="component" value="Unassembled WGS sequence"/>
</dbReference>
<dbReference type="OMA" id="SPWEIIV"/>
<keyword evidence="4 5" id="KW-0472">Membrane</keyword>
<organism evidence="6 7">
    <name type="scientific">Vitrella brassicaformis (strain CCMP3155)</name>
    <dbReference type="NCBI Taxonomy" id="1169540"/>
    <lineage>
        <taxon>Eukaryota</taxon>
        <taxon>Sar</taxon>
        <taxon>Alveolata</taxon>
        <taxon>Colpodellida</taxon>
        <taxon>Vitrellaceae</taxon>
        <taxon>Vitrella</taxon>
    </lineage>
</organism>
<feature type="transmembrane region" description="Helical" evidence="5">
    <location>
        <begin position="94"/>
        <end position="114"/>
    </location>
</feature>
<sequence>MGILNPVLLQVGSLICSVAVATFAVFRLIGLGGFNVTVLVVSLFQLLSGVLLFVADFRALEVFGYIKFIYTATGRGGLMVLLGALCLGRSPWEIIVGVALMFIGVLFFLFACVTKGVPKPILQRNELTITLGGDVYFVDSSGAQTATVGGAPAAGGVGHTAF</sequence>
<dbReference type="InParanoid" id="A0A0G4F6W1"/>
<feature type="transmembrane region" description="Helical" evidence="5">
    <location>
        <begin position="68"/>
        <end position="88"/>
    </location>
</feature>
<proteinExistence type="predicted"/>
<evidence type="ECO:0000256" key="3">
    <source>
        <dbReference type="ARBA" id="ARBA00022989"/>
    </source>
</evidence>
<dbReference type="EMBL" id="CDMY01000379">
    <property type="protein sequence ID" value="CEM07864.1"/>
    <property type="molecule type" value="Genomic_DNA"/>
</dbReference>
<reference evidence="6 7" key="1">
    <citation type="submission" date="2014-11" db="EMBL/GenBank/DDBJ databases">
        <authorList>
            <person name="Zhu J."/>
            <person name="Qi W."/>
            <person name="Song R."/>
        </authorList>
    </citation>
    <scope>NUCLEOTIDE SEQUENCE [LARGE SCALE GENOMIC DNA]</scope>
</reference>
<dbReference type="PhylomeDB" id="A0A0G4F6W1"/>
<gene>
    <name evidence="6" type="ORF">Vbra_3047</name>
</gene>
<dbReference type="GO" id="GO:0016020">
    <property type="term" value="C:membrane"/>
    <property type="evidence" value="ECO:0007669"/>
    <property type="project" value="UniProtKB-SubCell"/>
</dbReference>
<dbReference type="PANTHER" id="PTHR28128">
    <property type="entry name" value="GOLGI APPARATUS MEMBRANE PROTEIN TVP15"/>
    <property type="match status" value="1"/>
</dbReference>
<dbReference type="PANTHER" id="PTHR28128:SF1">
    <property type="entry name" value="GOLGI APPARATUS MEMBRANE PROTEIN TVP15"/>
    <property type="match status" value="1"/>
</dbReference>
<evidence type="ECO:0000256" key="2">
    <source>
        <dbReference type="ARBA" id="ARBA00022692"/>
    </source>
</evidence>
<comment type="subcellular location">
    <subcellularLocation>
        <location evidence="1">Membrane</location>
        <topology evidence="1">Multi-pass membrane protein</topology>
    </subcellularLocation>
</comment>
<dbReference type="VEuPathDB" id="CryptoDB:Vbra_3047"/>
<keyword evidence="7" id="KW-1185">Reference proteome</keyword>
<feature type="transmembrane region" description="Helical" evidence="5">
    <location>
        <begin position="36"/>
        <end position="56"/>
    </location>
</feature>
<accession>A0A0G4F6W1</accession>
<evidence type="ECO:0000256" key="4">
    <source>
        <dbReference type="ARBA" id="ARBA00023136"/>
    </source>
</evidence>
<dbReference type="InterPro" id="IPR013714">
    <property type="entry name" value="Golgi_TVP15"/>
</dbReference>
<evidence type="ECO:0000313" key="7">
    <source>
        <dbReference type="Proteomes" id="UP000041254"/>
    </source>
</evidence>
<evidence type="ECO:0000313" key="6">
    <source>
        <dbReference type="EMBL" id="CEM07864.1"/>
    </source>
</evidence>
<evidence type="ECO:0000256" key="5">
    <source>
        <dbReference type="SAM" id="Phobius"/>
    </source>
</evidence>
<evidence type="ECO:0008006" key="8">
    <source>
        <dbReference type="Google" id="ProtNLM"/>
    </source>
</evidence>
<dbReference type="AlphaFoldDB" id="A0A0G4F6W1"/>
<keyword evidence="2 5" id="KW-0812">Transmembrane</keyword>
<evidence type="ECO:0000256" key="1">
    <source>
        <dbReference type="ARBA" id="ARBA00004141"/>
    </source>
</evidence>
<name>A0A0G4F6W1_VITBC</name>
<keyword evidence="3 5" id="KW-1133">Transmembrane helix</keyword>
<dbReference type="Pfam" id="PF08507">
    <property type="entry name" value="COPI_assoc"/>
    <property type="match status" value="1"/>
</dbReference>